<feature type="binding site" evidence="10">
    <location>
        <position position="439"/>
    </location>
    <ligand>
        <name>L-glutamate</name>
        <dbReference type="ChEBI" id="CHEBI:29985"/>
    </ligand>
</feature>
<evidence type="ECO:0000256" key="9">
    <source>
        <dbReference type="PIRSR" id="PIRSR600101-1"/>
    </source>
</evidence>
<evidence type="ECO:0000256" key="6">
    <source>
        <dbReference type="ARBA" id="ARBA00023145"/>
    </source>
</evidence>
<keyword evidence="11" id="KW-0317">Glutathione biosynthesis</keyword>
<reference evidence="13" key="1">
    <citation type="journal article" date="2014" name="Int. J. Syst. Evol. Microbiol.">
        <title>Complete genome sequence of Corynebacterium casei LMG S-19264T (=DSM 44701T), isolated from a smear-ripened cheese.</title>
        <authorList>
            <consortium name="US DOE Joint Genome Institute (JGI-PGF)"/>
            <person name="Walter F."/>
            <person name="Albersmeier A."/>
            <person name="Kalinowski J."/>
            <person name="Ruckert C."/>
        </authorList>
    </citation>
    <scope>NUCLEOTIDE SEQUENCE</scope>
    <source>
        <strain evidence="13">NBRC 101628</strain>
    </source>
</reference>
<feature type="active site" description="Nucleophile" evidence="9">
    <location>
        <position position="399"/>
    </location>
</feature>
<dbReference type="AlphaFoldDB" id="A0AA37RRL3"/>
<dbReference type="PANTHER" id="PTHR43199">
    <property type="entry name" value="GLUTATHIONE HYDROLASE"/>
    <property type="match status" value="1"/>
</dbReference>
<dbReference type="PANTHER" id="PTHR43199:SF1">
    <property type="entry name" value="GLUTATHIONE HYDROLASE PROENZYME"/>
    <property type="match status" value="1"/>
</dbReference>
<evidence type="ECO:0000256" key="4">
    <source>
        <dbReference type="ARBA" id="ARBA00022679"/>
    </source>
</evidence>
<dbReference type="Gene3D" id="3.60.20.40">
    <property type="match status" value="1"/>
</dbReference>
<protein>
    <recommendedName>
        <fullName evidence="11">Glutathione hydrolase proenzyme</fullName>
        <ecNumber evidence="11">2.3.2.2</ecNumber>
        <ecNumber evidence="11">3.4.19.13</ecNumber>
    </recommendedName>
    <component>
        <recommendedName>
            <fullName evidence="11">Glutathione hydrolase large chain</fullName>
        </recommendedName>
    </component>
    <component>
        <recommendedName>
            <fullName evidence="11">Glutathione hydrolase small chain</fullName>
        </recommendedName>
    </component>
</protein>
<evidence type="ECO:0000313" key="13">
    <source>
        <dbReference type="EMBL" id="GLP94815.1"/>
    </source>
</evidence>
<dbReference type="InterPro" id="IPR000101">
    <property type="entry name" value="GGT_peptidase"/>
</dbReference>
<comment type="pathway">
    <text evidence="11">Sulfur metabolism; glutathione metabolism.</text>
</comment>
<keyword evidence="12" id="KW-0732">Signal</keyword>
<dbReference type="RefSeq" id="WP_095506182.1">
    <property type="nucleotide sequence ID" value="NZ_BSNC01000001.1"/>
</dbReference>
<evidence type="ECO:0000256" key="8">
    <source>
        <dbReference type="ARBA" id="ARBA00047417"/>
    </source>
</evidence>
<dbReference type="Proteomes" id="UP001161422">
    <property type="component" value="Unassembled WGS sequence"/>
</dbReference>
<dbReference type="GO" id="GO:0036374">
    <property type="term" value="F:glutathione hydrolase activity"/>
    <property type="evidence" value="ECO:0007669"/>
    <property type="project" value="UniProtKB-UniRule"/>
</dbReference>
<reference evidence="13" key="2">
    <citation type="submission" date="2023-01" db="EMBL/GenBank/DDBJ databases">
        <title>Draft genome sequence of Paraferrimonas sedimenticola strain NBRC 101628.</title>
        <authorList>
            <person name="Sun Q."/>
            <person name="Mori K."/>
        </authorList>
    </citation>
    <scope>NUCLEOTIDE SEQUENCE</scope>
    <source>
        <strain evidence="13">NBRC 101628</strain>
    </source>
</reference>
<dbReference type="Pfam" id="PF01019">
    <property type="entry name" value="G_glu_transpept"/>
    <property type="match status" value="1"/>
</dbReference>
<dbReference type="InterPro" id="IPR043138">
    <property type="entry name" value="GGT_lsub"/>
</dbReference>
<comment type="caution">
    <text evidence="13">The sequence shown here is derived from an EMBL/GenBank/DDBJ whole genome shotgun (WGS) entry which is preliminary data.</text>
</comment>
<dbReference type="InterPro" id="IPR043137">
    <property type="entry name" value="GGT_ssub_C"/>
</dbReference>
<organism evidence="13 14">
    <name type="scientific">Paraferrimonas sedimenticola</name>
    <dbReference type="NCBI Taxonomy" id="375674"/>
    <lineage>
        <taxon>Bacteria</taxon>
        <taxon>Pseudomonadati</taxon>
        <taxon>Pseudomonadota</taxon>
        <taxon>Gammaproteobacteria</taxon>
        <taxon>Alteromonadales</taxon>
        <taxon>Ferrimonadaceae</taxon>
        <taxon>Paraferrimonas</taxon>
    </lineage>
</organism>
<feature type="signal peptide" evidence="12">
    <location>
        <begin position="1"/>
        <end position="21"/>
    </location>
</feature>
<keyword evidence="14" id="KW-1185">Reference proteome</keyword>
<feature type="chain" id="PRO_5041311335" description="Glutathione hydrolase proenzyme" evidence="12">
    <location>
        <begin position="22"/>
        <end position="579"/>
    </location>
</feature>
<gene>
    <name evidence="13" type="primary">ggt</name>
    <name evidence="13" type="ORF">GCM10007895_01210</name>
</gene>
<feature type="binding site" evidence="10">
    <location>
        <position position="486"/>
    </location>
    <ligand>
        <name>L-glutamate</name>
        <dbReference type="ChEBI" id="CHEBI:29985"/>
    </ligand>
</feature>
<keyword evidence="4 11" id="KW-0808">Transferase</keyword>
<dbReference type="EMBL" id="BSNC01000001">
    <property type="protein sequence ID" value="GLP94815.1"/>
    <property type="molecule type" value="Genomic_DNA"/>
</dbReference>
<dbReference type="InterPro" id="IPR051792">
    <property type="entry name" value="GGT_bact"/>
</dbReference>
<evidence type="ECO:0000256" key="5">
    <source>
        <dbReference type="ARBA" id="ARBA00022801"/>
    </source>
</evidence>
<comment type="PTM">
    <text evidence="11">Cleaved by autocatalysis into a large and a small subunit.</text>
</comment>
<evidence type="ECO:0000256" key="7">
    <source>
        <dbReference type="ARBA" id="ARBA00023315"/>
    </source>
</evidence>
<keyword evidence="6 11" id="KW-0865">Zymogen</keyword>
<evidence type="ECO:0000256" key="2">
    <source>
        <dbReference type="ARBA" id="ARBA00001089"/>
    </source>
</evidence>
<comment type="catalytic activity">
    <reaction evidence="2 11">
        <text>glutathione + H2O = L-cysteinylglycine + L-glutamate</text>
        <dbReference type="Rhea" id="RHEA:28807"/>
        <dbReference type="ChEBI" id="CHEBI:15377"/>
        <dbReference type="ChEBI" id="CHEBI:29985"/>
        <dbReference type="ChEBI" id="CHEBI:57925"/>
        <dbReference type="ChEBI" id="CHEBI:61694"/>
        <dbReference type="EC" id="3.4.19.13"/>
    </reaction>
</comment>
<comment type="catalytic activity">
    <reaction evidence="8 11">
        <text>an N-terminal (5-L-glutamyl)-[peptide] + an alpha-amino acid = 5-L-glutamyl amino acid + an N-terminal L-alpha-aminoacyl-[peptide]</text>
        <dbReference type="Rhea" id="RHEA:23904"/>
        <dbReference type="Rhea" id="RHEA-COMP:9780"/>
        <dbReference type="Rhea" id="RHEA-COMP:9795"/>
        <dbReference type="ChEBI" id="CHEBI:77644"/>
        <dbReference type="ChEBI" id="CHEBI:78597"/>
        <dbReference type="ChEBI" id="CHEBI:78599"/>
        <dbReference type="ChEBI" id="CHEBI:78608"/>
        <dbReference type="EC" id="2.3.2.2"/>
    </reaction>
</comment>
<dbReference type="PRINTS" id="PR01210">
    <property type="entry name" value="GGTRANSPTASE"/>
</dbReference>
<sequence length="579" mass="62789">MRFTPWVLSLCLIGLSQSVLAKTPLEVGEPEAATGIQTVRLVEGKQWLAATANPHASQAAAEQLRNGGSAIDAAIAAQTMLTLTEPQSSGIGGGFFMMFWDAKAKKLHTLDARETAPMSADASQYVEADGKRSTWRQAIVGGRSVGVPGAVQGLWDAHQRWGKLPWKASFQPAIQKSIDGFAVSPRLHKLLAARIHPGFERDGAAADYFYPKGEPLAIGHQLKNPELAESLRLVANYGPAGFYQGQLAKQIVTAVQNDPDYPGRLSLTDMADYQVRWREPLCGDYRQFSVCGMGPPSSGAVTIAQILGILAHQDVASMPVNGLEFVHWFSQASRLAYADRNKFVADPDFNDTPIEQMLDPQYLKSRWQLIDQAKDGGVRRAGISQGIYVSAKAFELPSTSHMVFKDSEGNLVSLTSSIEMGFGSSVMVGGFLLNNQLTDFTLSADSGDITVANRLQGGKRPRSSMAPTIVFDDKGQPILAVGSPGGSRIINYVAQAVIASLDWQLPLDQVMALPRVTNRNDYTALEVDTGLEKLQPQLEQMGHKVRVVPLNSGIQAIQFKDGRWFGSADPRREGLVVAE</sequence>
<dbReference type="SUPFAM" id="SSF56235">
    <property type="entry name" value="N-terminal nucleophile aminohydrolases (Ntn hydrolases)"/>
    <property type="match status" value="1"/>
</dbReference>
<feature type="binding site" evidence="10">
    <location>
        <position position="113"/>
    </location>
    <ligand>
        <name>L-glutamate</name>
        <dbReference type="ChEBI" id="CHEBI:29985"/>
    </ligand>
</feature>
<keyword evidence="5 11" id="KW-0378">Hydrolase</keyword>
<name>A0AA37RRL3_9GAMM</name>
<comment type="catalytic activity">
    <reaction evidence="1 11">
        <text>an S-substituted glutathione + H2O = an S-substituted L-cysteinylglycine + L-glutamate</text>
        <dbReference type="Rhea" id="RHEA:59468"/>
        <dbReference type="ChEBI" id="CHEBI:15377"/>
        <dbReference type="ChEBI" id="CHEBI:29985"/>
        <dbReference type="ChEBI" id="CHEBI:90779"/>
        <dbReference type="ChEBI" id="CHEBI:143103"/>
        <dbReference type="EC" id="3.4.19.13"/>
    </reaction>
</comment>
<keyword evidence="7 11" id="KW-0012">Acyltransferase</keyword>
<evidence type="ECO:0000256" key="10">
    <source>
        <dbReference type="PIRSR" id="PIRSR600101-2"/>
    </source>
</evidence>
<comment type="similarity">
    <text evidence="3 11">Belongs to the gamma-glutamyltransferase family.</text>
</comment>
<dbReference type="GO" id="GO:0103068">
    <property type="term" value="F:leukotriene C4 gamma-glutamyl transferase activity"/>
    <property type="evidence" value="ECO:0007669"/>
    <property type="project" value="UniProtKB-EC"/>
</dbReference>
<evidence type="ECO:0000313" key="14">
    <source>
        <dbReference type="Proteomes" id="UP001161422"/>
    </source>
</evidence>
<evidence type="ECO:0000256" key="12">
    <source>
        <dbReference type="SAM" id="SignalP"/>
    </source>
</evidence>
<feature type="binding site" evidence="10">
    <location>
        <begin position="463"/>
        <end position="464"/>
    </location>
    <ligand>
        <name>L-glutamate</name>
        <dbReference type="ChEBI" id="CHEBI:29985"/>
    </ligand>
</feature>
<dbReference type="GO" id="GO:0006750">
    <property type="term" value="P:glutathione biosynthetic process"/>
    <property type="evidence" value="ECO:0007669"/>
    <property type="project" value="UniProtKB-KW"/>
</dbReference>
<proteinExistence type="inferred from homology"/>
<evidence type="ECO:0000256" key="11">
    <source>
        <dbReference type="RuleBase" id="RU368036"/>
    </source>
</evidence>
<evidence type="ECO:0000256" key="3">
    <source>
        <dbReference type="ARBA" id="ARBA00009381"/>
    </source>
</evidence>
<dbReference type="EC" id="3.4.19.13" evidence="11"/>
<dbReference type="NCBIfam" id="TIGR00066">
    <property type="entry name" value="g_glut_trans"/>
    <property type="match status" value="1"/>
</dbReference>
<dbReference type="EC" id="2.3.2.2" evidence="11"/>
<dbReference type="InterPro" id="IPR029055">
    <property type="entry name" value="Ntn_hydrolases_N"/>
</dbReference>
<dbReference type="Gene3D" id="1.10.246.130">
    <property type="match status" value="1"/>
</dbReference>
<evidence type="ECO:0000256" key="1">
    <source>
        <dbReference type="ARBA" id="ARBA00001049"/>
    </source>
</evidence>
<dbReference type="GO" id="GO:0006751">
    <property type="term" value="P:glutathione catabolic process"/>
    <property type="evidence" value="ECO:0007669"/>
    <property type="project" value="UniProtKB-UniRule"/>
</dbReference>
<accession>A0AA37RRL3</accession>
<comment type="subunit">
    <text evidence="11">This enzyme consists of two polypeptide chains, which are synthesized in precursor form from a single polypeptide.</text>
</comment>